<organism evidence="1 2">
    <name type="scientific">Pseudocercospora fuligena</name>
    <dbReference type="NCBI Taxonomy" id="685502"/>
    <lineage>
        <taxon>Eukaryota</taxon>
        <taxon>Fungi</taxon>
        <taxon>Dikarya</taxon>
        <taxon>Ascomycota</taxon>
        <taxon>Pezizomycotina</taxon>
        <taxon>Dothideomycetes</taxon>
        <taxon>Dothideomycetidae</taxon>
        <taxon>Mycosphaerellales</taxon>
        <taxon>Mycosphaerellaceae</taxon>
        <taxon>Pseudocercospora</taxon>
    </lineage>
</organism>
<protein>
    <submittedName>
        <fullName evidence="1">Uncharacterized protein</fullName>
    </submittedName>
</protein>
<name>A0A8H6RLT2_9PEZI</name>
<accession>A0A8H6RLT2</accession>
<dbReference type="EMBL" id="JABCIY010000056">
    <property type="protein sequence ID" value="KAF7194746.1"/>
    <property type="molecule type" value="Genomic_DNA"/>
</dbReference>
<comment type="caution">
    <text evidence="1">The sequence shown here is derived from an EMBL/GenBank/DDBJ whole genome shotgun (WGS) entry which is preliminary data.</text>
</comment>
<reference evidence="1" key="1">
    <citation type="submission" date="2020-04" db="EMBL/GenBank/DDBJ databases">
        <title>Draft genome resource of the tomato pathogen Pseudocercospora fuligena.</title>
        <authorList>
            <person name="Zaccaron A."/>
        </authorList>
    </citation>
    <scope>NUCLEOTIDE SEQUENCE</scope>
    <source>
        <strain evidence="1">PF001</strain>
    </source>
</reference>
<evidence type="ECO:0000313" key="2">
    <source>
        <dbReference type="Proteomes" id="UP000660729"/>
    </source>
</evidence>
<evidence type="ECO:0000313" key="1">
    <source>
        <dbReference type="EMBL" id="KAF7194746.1"/>
    </source>
</evidence>
<dbReference type="AlphaFoldDB" id="A0A8H6RLT2"/>
<proteinExistence type="predicted"/>
<dbReference type="Proteomes" id="UP000660729">
    <property type="component" value="Unassembled WGS sequence"/>
</dbReference>
<gene>
    <name evidence="1" type="ORF">HII31_04008</name>
</gene>
<keyword evidence="2" id="KW-1185">Reference proteome</keyword>
<sequence>MATHEDLAWIQNPKFELNDQVKTDFSETTGDIFQSTLRNGEDHPWDDIHTLWLLSEAYNSGPVFEKRESMDQAPWDIKPHYWCPVTKSLHGTGHHRSDIRIVEFFPHGFAIDEAEMIFGRDLDLGEISKPDCYAETVLWSLDEKRKWEDLSHEERMASEAFWGC</sequence>